<evidence type="ECO:0000256" key="3">
    <source>
        <dbReference type="ARBA" id="ARBA00016672"/>
    </source>
</evidence>
<feature type="region of interest" description="Disordered" evidence="7">
    <location>
        <begin position="240"/>
        <end position="297"/>
    </location>
</feature>
<dbReference type="PANTHER" id="PTHR15561">
    <property type="entry name" value="CALCITONIN GENE-RELATED PEPTIDE-RECEPTOR COMPONENT PROTEIN"/>
    <property type="match status" value="1"/>
</dbReference>
<name>A0A0K6FRB9_9AGAM</name>
<evidence type="ECO:0000256" key="1">
    <source>
        <dbReference type="ARBA" id="ARBA00004123"/>
    </source>
</evidence>
<evidence type="ECO:0000259" key="8">
    <source>
        <dbReference type="SMART" id="SM00657"/>
    </source>
</evidence>
<keyword evidence="5" id="KW-0804">Transcription</keyword>
<organism evidence="9 10">
    <name type="scientific">Rhizoctonia solani</name>
    <dbReference type="NCBI Taxonomy" id="456999"/>
    <lineage>
        <taxon>Eukaryota</taxon>
        <taxon>Fungi</taxon>
        <taxon>Dikarya</taxon>
        <taxon>Basidiomycota</taxon>
        <taxon>Agaricomycotina</taxon>
        <taxon>Agaricomycetes</taxon>
        <taxon>Cantharellales</taxon>
        <taxon>Ceratobasidiaceae</taxon>
        <taxon>Rhizoctonia</taxon>
    </lineage>
</organism>
<accession>A0A0K6FRB9</accession>
<proteinExistence type="inferred from homology"/>
<dbReference type="GO" id="GO:0006384">
    <property type="term" value="P:transcription initiation at RNA polymerase III promoter"/>
    <property type="evidence" value="ECO:0007669"/>
    <property type="project" value="InterPro"/>
</dbReference>
<reference evidence="9 10" key="1">
    <citation type="submission" date="2015-07" db="EMBL/GenBank/DDBJ databases">
        <authorList>
            <person name="Noorani M."/>
        </authorList>
    </citation>
    <scope>NUCLEOTIDE SEQUENCE [LARGE SCALE GENOMIC DNA]</scope>
    <source>
        <strain evidence="9">BBA 69670</strain>
    </source>
</reference>
<feature type="domain" description="RNA polymerase Rpb4/RPC9 core" evidence="8">
    <location>
        <begin position="115"/>
        <end position="233"/>
    </location>
</feature>
<evidence type="ECO:0000313" key="10">
    <source>
        <dbReference type="Proteomes" id="UP000044841"/>
    </source>
</evidence>
<dbReference type="AlphaFoldDB" id="A0A0K6FRB9"/>
<dbReference type="Pfam" id="PF03874">
    <property type="entry name" value="RNA_pol_Rpb4"/>
    <property type="match status" value="1"/>
</dbReference>
<keyword evidence="6" id="KW-0539">Nucleus</keyword>
<protein>
    <recommendedName>
        <fullName evidence="3">DNA-directed RNA polymerase III subunit RPC9</fullName>
    </recommendedName>
</protein>
<evidence type="ECO:0000256" key="5">
    <source>
        <dbReference type="ARBA" id="ARBA00023163"/>
    </source>
</evidence>
<dbReference type="PANTHER" id="PTHR15561:SF0">
    <property type="entry name" value="DNA-DIRECTED RNA POLYMERASE III SUBUNIT RPC9"/>
    <property type="match status" value="1"/>
</dbReference>
<sequence length="297" mass="33421">MITRELRSQSCILKRQSAAKISDPVIETVRGQDLRGDVGKEIVDLVLELRRTQPQTVATFFIPPPILVYGKSPPRRWRVQVVSKNSALLSNYEVLALLRDLESDQLAKARSHLAAKKEEEGAASNGHPVPPVAGNPIQDEVPQNLRTIEVELISHLKDMYPLMQRQNDTAIRNLTRSLGKFTLTKSEKLQIVNLAPRQLVELYVIVENLEERFTDDELTEMLQLVEQSFLIAPSSALEGNQTAQTSMLPNRVSGSRVNRDEDEDAMWHDAEGDGAENYFVHEAPGDQDDLEMDDTEE</sequence>
<feature type="compositionally biased region" description="Acidic residues" evidence="7">
    <location>
        <begin position="285"/>
        <end position="297"/>
    </location>
</feature>
<dbReference type="InterPro" id="IPR006590">
    <property type="entry name" value="RNA_pol_Rpb4/RPC9_core"/>
</dbReference>
<dbReference type="Proteomes" id="UP000044841">
    <property type="component" value="Unassembled WGS sequence"/>
</dbReference>
<dbReference type="SMART" id="SM00657">
    <property type="entry name" value="RPOL4c"/>
    <property type="match status" value="1"/>
</dbReference>
<dbReference type="InterPro" id="IPR038324">
    <property type="entry name" value="Rpb4/RPC9_sf"/>
</dbReference>
<dbReference type="InterPro" id="IPR038846">
    <property type="entry name" value="RPC9"/>
</dbReference>
<dbReference type="GO" id="GO:0000166">
    <property type="term" value="F:nucleotide binding"/>
    <property type="evidence" value="ECO:0007669"/>
    <property type="project" value="InterPro"/>
</dbReference>
<dbReference type="SUPFAM" id="SSF47819">
    <property type="entry name" value="HRDC-like"/>
    <property type="match status" value="1"/>
</dbReference>
<keyword evidence="10" id="KW-1185">Reference proteome</keyword>
<keyword evidence="4" id="KW-0240">DNA-directed RNA polymerase</keyword>
<dbReference type="Gene3D" id="1.20.1250.40">
    <property type="match status" value="1"/>
</dbReference>
<evidence type="ECO:0000256" key="4">
    <source>
        <dbReference type="ARBA" id="ARBA00022478"/>
    </source>
</evidence>
<evidence type="ECO:0000256" key="7">
    <source>
        <dbReference type="SAM" id="MobiDB-lite"/>
    </source>
</evidence>
<dbReference type="InterPro" id="IPR010997">
    <property type="entry name" value="HRDC-like_sf"/>
</dbReference>
<dbReference type="InterPro" id="IPR005574">
    <property type="entry name" value="Rpb4/RPC9"/>
</dbReference>
<evidence type="ECO:0000313" key="9">
    <source>
        <dbReference type="EMBL" id="CUA68776.1"/>
    </source>
</evidence>
<dbReference type="GO" id="GO:0005666">
    <property type="term" value="C:RNA polymerase III complex"/>
    <property type="evidence" value="ECO:0007669"/>
    <property type="project" value="InterPro"/>
</dbReference>
<feature type="region of interest" description="Disordered" evidence="7">
    <location>
        <begin position="112"/>
        <end position="140"/>
    </location>
</feature>
<comment type="subcellular location">
    <subcellularLocation>
        <location evidence="1">Nucleus</location>
    </subcellularLocation>
</comment>
<evidence type="ECO:0000256" key="2">
    <source>
        <dbReference type="ARBA" id="ARBA00006898"/>
    </source>
</evidence>
<gene>
    <name evidence="9" type="ORF">RSOLAG22IIIB_03636</name>
</gene>
<evidence type="ECO:0000256" key="6">
    <source>
        <dbReference type="ARBA" id="ARBA00023242"/>
    </source>
</evidence>
<comment type="similarity">
    <text evidence="2">Belongs to the eukaryotic RPC9 RNA polymerase subunit family.</text>
</comment>
<dbReference type="EMBL" id="CYGV01000557">
    <property type="protein sequence ID" value="CUA68776.1"/>
    <property type="molecule type" value="Genomic_DNA"/>
</dbReference>
<feature type="compositionally biased region" description="Polar residues" evidence="7">
    <location>
        <begin position="240"/>
        <end position="256"/>
    </location>
</feature>